<feature type="domain" description="Band 7" evidence="4">
    <location>
        <begin position="29"/>
        <end position="203"/>
    </location>
</feature>
<dbReference type="InterPro" id="IPR000163">
    <property type="entry name" value="Prohibitin"/>
</dbReference>
<dbReference type="PANTHER" id="PTHR42911">
    <property type="entry name" value="MODULATOR OF FTSH PROTEASE HFLC"/>
    <property type="match status" value="1"/>
</dbReference>
<dbReference type="CDD" id="cd03401">
    <property type="entry name" value="SPFH_prohibitin"/>
    <property type="match status" value="1"/>
</dbReference>
<evidence type="ECO:0000313" key="6">
    <source>
        <dbReference type="Proteomes" id="UP001238496"/>
    </source>
</evidence>
<proteinExistence type="predicted"/>
<feature type="transmembrane region" description="Helical" evidence="3">
    <location>
        <begin position="7"/>
        <end position="25"/>
    </location>
</feature>
<evidence type="ECO:0000256" key="2">
    <source>
        <dbReference type="SAM" id="Coils"/>
    </source>
</evidence>
<organism evidence="5 6">
    <name type="scientific">Peteryoungia aggregata LMG 23059</name>
    <dbReference type="NCBI Taxonomy" id="1368425"/>
    <lineage>
        <taxon>Bacteria</taxon>
        <taxon>Pseudomonadati</taxon>
        <taxon>Pseudomonadota</taxon>
        <taxon>Alphaproteobacteria</taxon>
        <taxon>Hyphomicrobiales</taxon>
        <taxon>Rhizobiaceae</taxon>
        <taxon>Peteryoungia</taxon>
    </lineage>
</organism>
<dbReference type="InterPro" id="IPR001107">
    <property type="entry name" value="Band_7"/>
</dbReference>
<dbReference type="GO" id="GO:0006508">
    <property type="term" value="P:proteolysis"/>
    <property type="evidence" value="ECO:0007669"/>
    <property type="project" value="UniProtKB-KW"/>
</dbReference>
<keyword evidence="6" id="KW-1185">Reference proteome</keyword>
<comment type="subcellular location">
    <subcellularLocation>
        <location evidence="1">Membrane</location>
        <topology evidence="1">Single-pass membrane protein</topology>
    </subcellularLocation>
</comment>
<keyword evidence="3" id="KW-1133">Transmembrane helix</keyword>
<dbReference type="Pfam" id="PF01145">
    <property type="entry name" value="Band_7"/>
    <property type="match status" value="1"/>
</dbReference>
<dbReference type="InterPro" id="IPR036013">
    <property type="entry name" value="Band_7/SPFH_dom_sf"/>
</dbReference>
<evidence type="ECO:0000259" key="4">
    <source>
        <dbReference type="Pfam" id="PF01145"/>
    </source>
</evidence>
<evidence type="ECO:0000313" key="5">
    <source>
        <dbReference type="EMBL" id="MDQ0422366.1"/>
    </source>
</evidence>
<dbReference type="Proteomes" id="UP001238496">
    <property type="component" value="Unassembled WGS sequence"/>
</dbReference>
<evidence type="ECO:0000256" key="1">
    <source>
        <dbReference type="ARBA" id="ARBA00004167"/>
    </source>
</evidence>
<gene>
    <name evidence="5" type="ORF">J2045_003414</name>
</gene>
<accession>A0ABU0GAI3</accession>
<keyword evidence="5" id="KW-0378">Hydrolase</keyword>
<protein>
    <submittedName>
        <fullName evidence="5">Regulator of protease activity HflC (Stomatin/prohibitin superfamily)</fullName>
    </submittedName>
</protein>
<reference evidence="5 6" key="1">
    <citation type="submission" date="2023-07" db="EMBL/GenBank/DDBJ databases">
        <title>Genomic Encyclopedia of Type Strains, Phase IV (KMG-IV): sequencing the most valuable type-strain genomes for metagenomic binning, comparative biology and taxonomic classification.</title>
        <authorList>
            <person name="Goeker M."/>
        </authorList>
    </citation>
    <scope>NUCLEOTIDE SEQUENCE [LARGE SCALE GENOMIC DNA]</scope>
    <source>
        <strain evidence="5 6">DSM 1111</strain>
    </source>
</reference>
<dbReference type="Gene3D" id="3.30.479.30">
    <property type="entry name" value="Band 7 domain"/>
    <property type="match status" value="1"/>
</dbReference>
<name>A0ABU0GAI3_9HYPH</name>
<dbReference type="RefSeq" id="WP_307374848.1">
    <property type="nucleotide sequence ID" value="NZ_JAUSUW010000010.1"/>
</dbReference>
<keyword evidence="5" id="KW-0645">Protease</keyword>
<keyword evidence="2" id="KW-0175">Coiled coil</keyword>
<keyword evidence="3" id="KW-0472">Membrane</keyword>
<dbReference type="EMBL" id="JAUSUW010000010">
    <property type="protein sequence ID" value="MDQ0422366.1"/>
    <property type="molecule type" value="Genomic_DNA"/>
</dbReference>
<dbReference type="GO" id="GO:0008233">
    <property type="term" value="F:peptidase activity"/>
    <property type="evidence" value="ECO:0007669"/>
    <property type="project" value="UniProtKB-KW"/>
</dbReference>
<comment type="caution">
    <text evidence="5">The sequence shown here is derived from an EMBL/GenBank/DDBJ whole genome shotgun (WGS) entry which is preliminary data.</text>
</comment>
<sequence>MRILSILAGPFLTVTGVALVVLWWFGTYTIDEGERGVLLYNGAVVGVAEPGRGFQNPFFGAVRRISLQDVTRRYEKVPVYSRDQQTAELTISVTYVVPAGGVTDLYSTYKSVENMEARLIDRNISEPAEIVFGQFNAIAAVQERARLSAEVSAAITKAIKGPVNIKSVQVENIDFSATYETSIEQRMQAEVEVQRLQQNAAREKVQAEITVTKAKADADSAKAKADAESYATLVNAQAQAKAVGLAGQAEADAMAAKGKALRENAGLIELTTVQRWNGQLPATMVPNATLPFLPIK</sequence>
<feature type="coiled-coil region" evidence="2">
    <location>
        <begin position="179"/>
        <end position="206"/>
    </location>
</feature>
<keyword evidence="3" id="KW-0812">Transmembrane</keyword>
<dbReference type="PANTHER" id="PTHR42911:SF2">
    <property type="entry name" value="PROHIBITIN FAMILY PROTEIN"/>
    <property type="match status" value="1"/>
</dbReference>
<evidence type="ECO:0000256" key="3">
    <source>
        <dbReference type="SAM" id="Phobius"/>
    </source>
</evidence>
<dbReference type="SUPFAM" id="SSF117892">
    <property type="entry name" value="Band 7/SPFH domain"/>
    <property type="match status" value="1"/>
</dbReference>